<proteinExistence type="predicted"/>
<keyword evidence="7" id="KW-0695">RNA-directed DNA polymerase</keyword>
<evidence type="ECO:0000256" key="7">
    <source>
        <dbReference type="ARBA" id="ARBA00022918"/>
    </source>
</evidence>
<evidence type="ECO:0000256" key="4">
    <source>
        <dbReference type="ARBA" id="ARBA00022722"/>
    </source>
</evidence>
<dbReference type="Pfam" id="PF00078">
    <property type="entry name" value="RVT_1"/>
    <property type="match status" value="1"/>
</dbReference>
<dbReference type="GO" id="GO:0003676">
    <property type="term" value="F:nucleic acid binding"/>
    <property type="evidence" value="ECO:0007669"/>
    <property type="project" value="InterPro"/>
</dbReference>
<dbReference type="InterPro" id="IPR043502">
    <property type="entry name" value="DNA/RNA_pol_sf"/>
</dbReference>
<keyword evidence="5" id="KW-0255">Endonuclease</keyword>
<evidence type="ECO:0000256" key="2">
    <source>
        <dbReference type="ARBA" id="ARBA00022679"/>
    </source>
</evidence>
<dbReference type="SUPFAM" id="SSF56672">
    <property type="entry name" value="DNA/RNA polymerases"/>
    <property type="match status" value="1"/>
</dbReference>
<dbReference type="GO" id="GO:0004519">
    <property type="term" value="F:endonuclease activity"/>
    <property type="evidence" value="ECO:0007669"/>
    <property type="project" value="UniProtKB-KW"/>
</dbReference>
<sequence>MAAQYGVSQKKDGSLRVCLDFRPLNKITIPDRYPLPRIEDLLERVAGKRFYTSFDLASGYMQLLLSPESQAKCGWATHRGVNQFVYLPFSSRNAGAYFCRAMSRTLAGLDDNCLAYLDDIIVFDNDFDTHLCSLRKVLDRFRTFNIKVSGKKLTSIAQSKITFLGHEISGSLYSPAERNLSAIRNLPAPTSVQSKASWVWSTSFVNSRRTLLAAPFYALCKDKTSFKWDTPQATAFARLKEVLTSRPCSAFPQDKKFILHTDGSKVAVGAALLQQQDPDLLPKVIGYFSKTLSPSQQKWSPTYIELFAMISALRFFRATIYGNHTRVLCDHQPLPFLLRHRKPQDHMARWVVKLQSFDITIEYQKGSSNVLADHLSRNSDPTNHFTDGTSESEDIVEFPRCLLQRIEQPHAPRSATEPPLTPPLFVRPYDALLAQKEDPLCSAIMHFLETGSFPDRTPPEIQDTARDLADRCLLKNNGCLYFVDPLRSPSSAAIFVPTKLREPICVALYDSPTAGGHFGWKKTLAKITRRFFWPTLKEDVYRFVCSCKACQRKRPHPTAREILIPIHAGAIFDKVYLDLSGPYHPTPRHNKYIICLIDHFSRFVIAAPLPDCTAVTVAHAIMNHCILVFGAMTTLITDNASYFKGDLLTELGRLLLIGRYFTTPYHHEGNGVCERVFATFQEMLRTYIRANQSDKDLFYQRAYSPTILLSMAAPASLPSS</sequence>
<dbReference type="PANTHER" id="PTHR37984:SF5">
    <property type="entry name" value="PROTEIN NYNRIN-LIKE"/>
    <property type="match status" value="1"/>
</dbReference>
<evidence type="ECO:0000259" key="8">
    <source>
        <dbReference type="PROSITE" id="PS50994"/>
    </source>
</evidence>
<dbReference type="Pfam" id="PF17921">
    <property type="entry name" value="Integrase_H2C2"/>
    <property type="match status" value="1"/>
</dbReference>
<dbReference type="InterPro" id="IPR036397">
    <property type="entry name" value="RNaseH_sf"/>
</dbReference>
<dbReference type="AlphaFoldDB" id="A0A0N4WGV8"/>
<dbReference type="InterPro" id="IPR001584">
    <property type="entry name" value="Integrase_cat-core"/>
</dbReference>
<evidence type="ECO:0000256" key="6">
    <source>
        <dbReference type="ARBA" id="ARBA00022801"/>
    </source>
</evidence>
<dbReference type="InterPro" id="IPR041373">
    <property type="entry name" value="RT_RNaseH"/>
</dbReference>
<protein>
    <recommendedName>
        <fullName evidence="1">RNA-directed DNA polymerase</fullName>
        <ecNumber evidence="1">2.7.7.49</ecNumber>
    </recommendedName>
</protein>
<feature type="domain" description="Integrase catalytic" evidence="8">
    <location>
        <begin position="561"/>
        <end position="720"/>
    </location>
</feature>
<reference evidence="9" key="1">
    <citation type="submission" date="2017-02" db="UniProtKB">
        <authorList>
            <consortium name="WormBaseParasite"/>
        </authorList>
    </citation>
    <scope>IDENTIFICATION</scope>
</reference>
<keyword evidence="4" id="KW-0540">Nuclease</keyword>
<dbReference type="PROSITE" id="PS50994">
    <property type="entry name" value="INTEGRASE"/>
    <property type="match status" value="1"/>
</dbReference>
<evidence type="ECO:0000256" key="5">
    <source>
        <dbReference type="ARBA" id="ARBA00022759"/>
    </source>
</evidence>
<accession>A0A0N4WGV8</accession>
<dbReference type="CDD" id="cd09274">
    <property type="entry name" value="RNase_HI_RT_Ty3"/>
    <property type="match status" value="1"/>
</dbReference>
<organism evidence="9">
    <name type="scientific">Haemonchus placei</name>
    <name type="common">Barber's pole worm</name>
    <dbReference type="NCBI Taxonomy" id="6290"/>
    <lineage>
        <taxon>Eukaryota</taxon>
        <taxon>Metazoa</taxon>
        <taxon>Ecdysozoa</taxon>
        <taxon>Nematoda</taxon>
        <taxon>Chromadorea</taxon>
        <taxon>Rhabditida</taxon>
        <taxon>Rhabditina</taxon>
        <taxon>Rhabditomorpha</taxon>
        <taxon>Strongyloidea</taxon>
        <taxon>Trichostrongylidae</taxon>
        <taxon>Haemonchus</taxon>
    </lineage>
</organism>
<dbReference type="InterPro" id="IPR000477">
    <property type="entry name" value="RT_dom"/>
</dbReference>
<evidence type="ECO:0000313" key="9">
    <source>
        <dbReference type="WBParaSite" id="HPLM_0001007501-mRNA-1"/>
    </source>
</evidence>
<dbReference type="GO" id="GO:0042575">
    <property type="term" value="C:DNA polymerase complex"/>
    <property type="evidence" value="ECO:0007669"/>
    <property type="project" value="UniProtKB-ARBA"/>
</dbReference>
<dbReference type="InterPro" id="IPR050951">
    <property type="entry name" value="Retrovirus_Pol_polyprotein"/>
</dbReference>
<dbReference type="FunFam" id="1.10.340.70:FF:000001">
    <property type="entry name" value="Retrovirus-related Pol polyprotein from transposon gypsy-like Protein"/>
    <property type="match status" value="1"/>
</dbReference>
<dbReference type="Gene3D" id="1.10.340.70">
    <property type="match status" value="1"/>
</dbReference>
<dbReference type="EC" id="2.7.7.49" evidence="1"/>
<dbReference type="InterPro" id="IPR043128">
    <property type="entry name" value="Rev_trsase/Diguanyl_cyclase"/>
</dbReference>
<dbReference type="InterPro" id="IPR041588">
    <property type="entry name" value="Integrase_H2C2"/>
</dbReference>
<dbReference type="GO" id="GO:0016787">
    <property type="term" value="F:hydrolase activity"/>
    <property type="evidence" value="ECO:0007669"/>
    <property type="project" value="UniProtKB-KW"/>
</dbReference>
<dbReference type="PANTHER" id="PTHR37984">
    <property type="entry name" value="PROTEIN CBG26694"/>
    <property type="match status" value="1"/>
</dbReference>
<dbReference type="Gene3D" id="3.10.20.370">
    <property type="match status" value="1"/>
</dbReference>
<dbReference type="InterPro" id="IPR012337">
    <property type="entry name" value="RNaseH-like_sf"/>
</dbReference>
<dbReference type="GO" id="GO:0003964">
    <property type="term" value="F:RNA-directed DNA polymerase activity"/>
    <property type="evidence" value="ECO:0007669"/>
    <property type="project" value="UniProtKB-KW"/>
</dbReference>
<dbReference type="OMA" id="RTYIRAN"/>
<dbReference type="Pfam" id="PF17917">
    <property type="entry name" value="RT_RNaseH"/>
    <property type="match status" value="1"/>
</dbReference>
<dbReference type="GO" id="GO:0015074">
    <property type="term" value="P:DNA integration"/>
    <property type="evidence" value="ECO:0007669"/>
    <property type="project" value="InterPro"/>
</dbReference>
<evidence type="ECO:0000256" key="3">
    <source>
        <dbReference type="ARBA" id="ARBA00022695"/>
    </source>
</evidence>
<keyword evidence="2" id="KW-0808">Transferase</keyword>
<dbReference type="Gene3D" id="3.30.420.10">
    <property type="entry name" value="Ribonuclease H-like superfamily/Ribonuclease H"/>
    <property type="match status" value="1"/>
</dbReference>
<dbReference type="CDD" id="cd01647">
    <property type="entry name" value="RT_LTR"/>
    <property type="match status" value="1"/>
</dbReference>
<keyword evidence="6" id="KW-0378">Hydrolase</keyword>
<dbReference type="SUPFAM" id="SSF53098">
    <property type="entry name" value="Ribonuclease H-like"/>
    <property type="match status" value="1"/>
</dbReference>
<evidence type="ECO:0000256" key="1">
    <source>
        <dbReference type="ARBA" id="ARBA00012493"/>
    </source>
</evidence>
<dbReference type="WBParaSite" id="HPLM_0001007501-mRNA-1">
    <property type="protein sequence ID" value="HPLM_0001007501-mRNA-1"/>
    <property type="gene ID" value="HPLM_0001007501"/>
</dbReference>
<name>A0A0N4WGV8_HAEPC</name>
<dbReference type="Gene3D" id="3.30.70.270">
    <property type="match status" value="2"/>
</dbReference>
<keyword evidence="3" id="KW-0548">Nucleotidyltransferase</keyword>